<name>A0A239ABU1_9ACTN</name>
<sequence>MSEYQYYEFVAIDQPLSVGEQADLRAISTRALITPTSFVNHYEWGDLKADPRRLVERYFDAFLYLANWGTHRLMFRLPAEVLGRSATAVVDQYLVGDGSTAWTTDGYVVIDLFAEDEDGEYDNEWLDGSGLLASIVPVRAELMVGDFRLLYLAWLLAVENREVDDDAVEPPVPTGLGQLSAALSAVAAFLRIGPDLVAVAAEHSAPLDADGTLTELPGWLAQLPAENKESLLLRVARGDGARVRAELLAGCRGAAGSIHAGNIDGRTAGELLAQARRRREERQRPAREEAERRAGERRRAAERARENHLSELAGRQDQAWREVVELVERRTAADYDAAAGLLYELAEVCRREGTSDAFADRVQQLRRAQRRKISFIQRLDRLGMV</sequence>
<dbReference type="AlphaFoldDB" id="A0A239ABU1"/>
<evidence type="ECO:0000256" key="1">
    <source>
        <dbReference type="SAM" id="MobiDB-lite"/>
    </source>
</evidence>
<reference evidence="2 3" key="1">
    <citation type="submission" date="2017-06" db="EMBL/GenBank/DDBJ databases">
        <authorList>
            <person name="Kim H.J."/>
            <person name="Triplett B.A."/>
        </authorList>
    </citation>
    <scope>NUCLEOTIDE SEQUENCE [LARGE SCALE GENOMIC DNA]</scope>
    <source>
        <strain evidence="2 3">DSM 44272</strain>
    </source>
</reference>
<gene>
    <name evidence="2" type="ORF">SAMN06272737_14031</name>
</gene>
<organism evidence="2 3">
    <name type="scientific">Blastococcus mobilis</name>
    <dbReference type="NCBI Taxonomy" id="1938746"/>
    <lineage>
        <taxon>Bacteria</taxon>
        <taxon>Bacillati</taxon>
        <taxon>Actinomycetota</taxon>
        <taxon>Actinomycetes</taxon>
        <taxon>Geodermatophilales</taxon>
        <taxon>Geodermatophilaceae</taxon>
        <taxon>Blastococcus</taxon>
    </lineage>
</organism>
<feature type="compositionally biased region" description="Basic and acidic residues" evidence="1">
    <location>
        <begin position="278"/>
        <end position="307"/>
    </location>
</feature>
<dbReference type="RefSeq" id="WP_089338832.1">
    <property type="nucleotide sequence ID" value="NZ_FZNO01000040.1"/>
</dbReference>
<accession>A0A239ABU1</accession>
<protein>
    <submittedName>
        <fullName evidence="2">Uncharacterized protein</fullName>
    </submittedName>
</protein>
<feature type="region of interest" description="Disordered" evidence="1">
    <location>
        <begin position="275"/>
        <end position="307"/>
    </location>
</feature>
<dbReference type="OrthoDB" id="9066681at2"/>
<evidence type="ECO:0000313" key="3">
    <source>
        <dbReference type="Proteomes" id="UP000198403"/>
    </source>
</evidence>
<proteinExistence type="predicted"/>
<keyword evidence="3" id="KW-1185">Reference proteome</keyword>
<evidence type="ECO:0000313" key="2">
    <source>
        <dbReference type="EMBL" id="SNR92528.1"/>
    </source>
</evidence>
<dbReference type="Proteomes" id="UP000198403">
    <property type="component" value="Unassembled WGS sequence"/>
</dbReference>
<dbReference type="EMBL" id="FZNO01000040">
    <property type="protein sequence ID" value="SNR92528.1"/>
    <property type="molecule type" value="Genomic_DNA"/>
</dbReference>